<keyword evidence="6" id="KW-1185">Reference proteome</keyword>
<dbReference type="PROSITE" id="PS00018">
    <property type="entry name" value="EF_HAND_1"/>
    <property type="match status" value="3"/>
</dbReference>
<dbReference type="InterPro" id="IPR018247">
    <property type="entry name" value="EF_Hand_1_Ca_BS"/>
</dbReference>
<feature type="domain" description="EF-hand" evidence="4">
    <location>
        <begin position="51"/>
        <end position="86"/>
    </location>
</feature>
<keyword evidence="2" id="KW-0677">Repeat</keyword>
<sequence>MATFDVPKFTFPEPTEEQIAQLKTHFEALDKDHNGKLDKNEMTEALKAQNFPVDRVDLIFALGDKDHDGTLDFNEFVDALKIIGKAIVDAQNAAIEMFKKLDVDHNGALDEDEIFNSMNLISGGKATREQAKAVIAEKDKDGDGKITLEEFLQSLRFY</sequence>
<name>A0ABR2GRP1_9EUKA</name>
<accession>A0ABR2GRP1</accession>
<dbReference type="Pfam" id="PF13499">
    <property type="entry name" value="EF-hand_7"/>
    <property type="match status" value="2"/>
</dbReference>
<protein>
    <submittedName>
        <fullName evidence="5">Calcium-binding component of the spindle pole body (SPB) half-bridge</fullName>
    </submittedName>
</protein>
<dbReference type="EMBL" id="JAPFFF010000064">
    <property type="protein sequence ID" value="KAK8836610.1"/>
    <property type="molecule type" value="Genomic_DNA"/>
</dbReference>
<reference evidence="5 6" key="1">
    <citation type="submission" date="2024-04" db="EMBL/GenBank/DDBJ databases">
        <title>Tritrichomonas musculus Genome.</title>
        <authorList>
            <person name="Alves-Ferreira E."/>
            <person name="Grigg M."/>
            <person name="Lorenzi H."/>
            <person name="Galac M."/>
        </authorList>
    </citation>
    <scope>NUCLEOTIDE SEQUENCE [LARGE SCALE GENOMIC DNA]</scope>
    <source>
        <strain evidence="5 6">EAF2021</strain>
    </source>
</reference>
<feature type="domain" description="EF-hand" evidence="4">
    <location>
        <begin position="126"/>
        <end position="158"/>
    </location>
</feature>
<dbReference type="Proteomes" id="UP001470230">
    <property type="component" value="Unassembled WGS sequence"/>
</dbReference>
<dbReference type="InterPro" id="IPR011992">
    <property type="entry name" value="EF-hand-dom_pair"/>
</dbReference>
<organism evidence="5 6">
    <name type="scientific">Tritrichomonas musculus</name>
    <dbReference type="NCBI Taxonomy" id="1915356"/>
    <lineage>
        <taxon>Eukaryota</taxon>
        <taxon>Metamonada</taxon>
        <taxon>Parabasalia</taxon>
        <taxon>Tritrichomonadida</taxon>
        <taxon>Tritrichomonadidae</taxon>
        <taxon>Tritrichomonas</taxon>
    </lineage>
</organism>
<dbReference type="InterPro" id="IPR002048">
    <property type="entry name" value="EF_hand_dom"/>
</dbReference>
<evidence type="ECO:0000313" key="6">
    <source>
        <dbReference type="Proteomes" id="UP001470230"/>
    </source>
</evidence>
<dbReference type="SMART" id="SM00054">
    <property type="entry name" value="EFh"/>
    <property type="match status" value="4"/>
</dbReference>
<comment type="caution">
    <text evidence="5">The sequence shown here is derived from an EMBL/GenBank/DDBJ whole genome shotgun (WGS) entry which is preliminary data.</text>
</comment>
<feature type="domain" description="EF-hand" evidence="4">
    <location>
        <begin position="89"/>
        <end position="124"/>
    </location>
</feature>
<evidence type="ECO:0000259" key="4">
    <source>
        <dbReference type="PROSITE" id="PS50222"/>
    </source>
</evidence>
<dbReference type="SUPFAM" id="SSF47473">
    <property type="entry name" value="EF-hand"/>
    <property type="match status" value="1"/>
</dbReference>
<gene>
    <name evidence="5" type="ORF">M9Y10_037544</name>
</gene>
<keyword evidence="3" id="KW-0106">Calcium</keyword>
<evidence type="ECO:0000256" key="2">
    <source>
        <dbReference type="ARBA" id="ARBA00022737"/>
    </source>
</evidence>
<dbReference type="PANTHER" id="PTHR45942">
    <property type="entry name" value="PROTEIN PHOSPATASE 3 REGULATORY SUBUNIT B ALPHA ISOFORM TYPE 1"/>
    <property type="match status" value="1"/>
</dbReference>
<evidence type="ECO:0000256" key="3">
    <source>
        <dbReference type="ARBA" id="ARBA00022837"/>
    </source>
</evidence>
<feature type="domain" description="EF-hand" evidence="4">
    <location>
        <begin position="17"/>
        <end position="47"/>
    </location>
</feature>
<dbReference type="PROSITE" id="PS50222">
    <property type="entry name" value="EF_HAND_2"/>
    <property type="match status" value="4"/>
</dbReference>
<keyword evidence="1" id="KW-0479">Metal-binding</keyword>
<proteinExistence type="predicted"/>
<evidence type="ECO:0000313" key="5">
    <source>
        <dbReference type="EMBL" id="KAK8836610.1"/>
    </source>
</evidence>
<evidence type="ECO:0000256" key="1">
    <source>
        <dbReference type="ARBA" id="ARBA00022723"/>
    </source>
</evidence>
<dbReference type="Gene3D" id="1.10.238.10">
    <property type="entry name" value="EF-hand"/>
    <property type="match status" value="2"/>
</dbReference>